<proteinExistence type="predicted"/>
<dbReference type="RefSeq" id="WP_033094415.1">
    <property type="nucleotide sequence ID" value="NZ_JQED01000037.1"/>
</dbReference>
<dbReference type="Proteomes" id="UP000029843">
    <property type="component" value="Unassembled WGS sequence"/>
</dbReference>
<protein>
    <submittedName>
        <fullName evidence="2">Uncharacterized protein</fullName>
    </submittedName>
</protein>
<evidence type="ECO:0000256" key="1">
    <source>
        <dbReference type="SAM" id="MobiDB-lite"/>
    </source>
</evidence>
<evidence type="ECO:0000313" key="3">
    <source>
        <dbReference type="Proteomes" id="UP000029843"/>
    </source>
</evidence>
<evidence type="ECO:0000313" key="2">
    <source>
        <dbReference type="EMBL" id="KGJ90019.1"/>
    </source>
</evidence>
<dbReference type="PATRIC" id="fig|28229.4.peg.2726"/>
<feature type="compositionally biased region" description="Polar residues" evidence="1">
    <location>
        <begin position="32"/>
        <end position="44"/>
    </location>
</feature>
<sequence>MLNNCNMSNRRMIMSAEMLDAYQQDAKESGKNSEQVTQRNQQKSDALYEHDDNPIYELGYN</sequence>
<feature type="region of interest" description="Disordered" evidence="1">
    <location>
        <begin position="23"/>
        <end position="61"/>
    </location>
</feature>
<name>A0A099KGV3_COLPS</name>
<dbReference type="EMBL" id="JQED01000037">
    <property type="protein sequence ID" value="KGJ90019.1"/>
    <property type="molecule type" value="Genomic_DNA"/>
</dbReference>
<dbReference type="OrthoDB" id="6228697at2"/>
<reference evidence="2 3" key="1">
    <citation type="submission" date="2014-08" db="EMBL/GenBank/DDBJ databases">
        <title>Genomic and Phenotypic Diversity of Colwellia psychrerythraea strains from Disparate Marine Basins.</title>
        <authorList>
            <person name="Techtmann S.M."/>
            <person name="Stelling S.C."/>
            <person name="Utturkar S.M."/>
            <person name="Alshibli N."/>
            <person name="Harris A."/>
            <person name="Brown S.D."/>
            <person name="Hazen T.C."/>
        </authorList>
    </citation>
    <scope>NUCLEOTIDE SEQUENCE [LARGE SCALE GENOMIC DNA]</scope>
    <source>
        <strain evidence="2 3">ND2E</strain>
    </source>
</reference>
<gene>
    <name evidence="2" type="ORF">ND2E_3575</name>
</gene>
<organism evidence="2 3">
    <name type="scientific">Colwellia psychrerythraea</name>
    <name type="common">Vibrio psychroerythus</name>
    <dbReference type="NCBI Taxonomy" id="28229"/>
    <lineage>
        <taxon>Bacteria</taxon>
        <taxon>Pseudomonadati</taxon>
        <taxon>Pseudomonadota</taxon>
        <taxon>Gammaproteobacteria</taxon>
        <taxon>Alteromonadales</taxon>
        <taxon>Colwelliaceae</taxon>
        <taxon>Colwellia</taxon>
    </lineage>
</organism>
<comment type="caution">
    <text evidence="2">The sequence shown here is derived from an EMBL/GenBank/DDBJ whole genome shotgun (WGS) entry which is preliminary data.</text>
</comment>
<accession>A0A099KGV3</accession>
<dbReference type="AlphaFoldDB" id="A0A099KGV3"/>